<keyword evidence="5 7" id="KW-0472">Membrane</keyword>
<feature type="transmembrane region" description="Helical" evidence="7">
    <location>
        <begin position="529"/>
        <end position="548"/>
    </location>
</feature>
<dbReference type="SUPFAM" id="SSF56281">
    <property type="entry name" value="Metallo-hydrolase/oxidoreductase"/>
    <property type="match status" value="2"/>
</dbReference>
<dbReference type="InterPro" id="IPR001279">
    <property type="entry name" value="Metallo-B-lactamas"/>
</dbReference>
<feature type="region of interest" description="Disordered" evidence="6">
    <location>
        <begin position="1"/>
        <end position="33"/>
    </location>
</feature>
<evidence type="ECO:0000256" key="4">
    <source>
        <dbReference type="ARBA" id="ARBA00022989"/>
    </source>
</evidence>
<organism evidence="10 11">
    <name type="scientific">Nocardia callitridis</name>
    <dbReference type="NCBI Taxonomy" id="648753"/>
    <lineage>
        <taxon>Bacteria</taxon>
        <taxon>Bacillati</taxon>
        <taxon>Actinomycetota</taxon>
        <taxon>Actinomycetes</taxon>
        <taxon>Mycobacteriales</taxon>
        <taxon>Nocardiaceae</taxon>
        <taxon>Nocardia</taxon>
    </lineage>
</organism>
<proteinExistence type="predicted"/>
<feature type="domain" description="Metallo-beta-lactamase" evidence="8">
    <location>
        <begin position="575"/>
        <end position="643"/>
    </location>
</feature>
<evidence type="ECO:0000313" key="11">
    <source>
        <dbReference type="Proteomes" id="UP001500603"/>
    </source>
</evidence>
<keyword evidence="2" id="KW-1003">Cell membrane</keyword>
<feature type="transmembrane region" description="Helical" evidence="7">
    <location>
        <begin position="309"/>
        <end position="326"/>
    </location>
</feature>
<feature type="transmembrane region" description="Helical" evidence="7">
    <location>
        <begin position="472"/>
        <end position="493"/>
    </location>
</feature>
<comment type="caution">
    <text evidence="10">The sequence shown here is derived from an EMBL/GenBank/DDBJ whole genome shotgun (WGS) entry which is preliminary data.</text>
</comment>
<name>A0ABP9L2S5_9NOCA</name>
<dbReference type="RefSeq" id="WP_345499659.1">
    <property type="nucleotide sequence ID" value="NZ_BAABJM010000009.1"/>
</dbReference>
<dbReference type="InterPro" id="IPR052159">
    <property type="entry name" value="Competence_DNA_uptake"/>
</dbReference>
<dbReference type="InterPro" id="IPR004477">
    <property type="entry name" value="ComEC_N"/>
</dbReference>
<feature type="region of interest" description="Disordered" evidence="6">
    <location>
        <begin position="722"/>
        <end position="842"/>
    </location>
</feature>
<feature type="compositionally biased region" description="Basic and acidic residues" evidence="6">
    <location>
        <begin position="745"/>
        <end position="756"/>
    </location>
</feature>
<gene>
    <name evidence="10" type="ORF">GCM10023318_59260</name>
</gene>
<keyword evidence="11" id="KW-1185">Reference proteome</keyword>
<dbReference type="InterPro" id="IPR036866">
    <property type="entry name" value="RibonucZ/Hydroxyglut_hydro"/>
</dbReference>
<keyword evidence="3 7" id="KW-0812">Transmembrane</keyword>
<comment type="subcellular location">
    <subcellularLocation>
        <location evidence="1">Cell membrane</location>
        <topology evidence="1">Multi-pass membrane protein</topology>
    </subcellularLocation>
</comment>
<feature type="transmembrane region" description="Helical" evidence="7">
    <location>
        <begin position="280"/>
        <end position="302"/>
    </location>
</feature>
<evidence type="ECO:0000259" key="9">
    <source>
        <dbReference type="Pfam" id="PF03772"/>
    </source>
</evidence>
<feature type="compositionally biased region" description="Basic and acidic residues" evidence="6">
    <location>
        <begin position="831"/>
        <end position="842"/>
    </location>
</feature>
<protein>
    <recommendedName>
        <fullName evidence="12">Competence protein ComEC</fullName>
    </recommendedName>
</protein>
<feature type="transmembrane region" description="Helical" evidence="7">
    <location>
        <begin position="62"/>
        <end position="81"/>
    </location>
</feature>
<feature type="transmembrane region" description="Helical" evidence="7">
    <location>
        <begin position="412"/>
        <end position="430"/>
    </location>
</feature>
<dbReference type="Proteomes" id="UP001500603">
    <property type="component" value="Unassembled WGS sequence"/>
</dbReference>
<feature type="region of interest" description="Disordered" evidence="6">
    <location>
        <begin position="882"/>
        <end position="916"/>
    </location>
</feature>
<feature type="transmembrane region" description="Helical" evidence="7">
    <location>
        <begin position="355"/>
        <end position="373"/>
    </location>
</feature>
<evidence type="ECO:0000256" key="1">
    <source>
        <dbReference type="ARBA" id="ARBA00004651"/>
    </source>
</evidence>
<evidence type="ECO:0008006" key="12">
    <source>
        <dbReference type="Google" id="ProtNLM"/>
    </source>
</evidence>
<feature type="transmembrane region" description="Helical" evidence="7">
    <location>
        <begin position="499"/>
        <end position="522"/>
    </location>
</feature>
<keyword evidence="4 7" id="KW-1133">Transmembrane helix</keyword>
<dbReference type="NCBIfam" id="TIGR00360">
    <property type="entry name" value="ComEC_N-term"/>
    <property type="match status" value="1"/>
</dbReference>
<feature type="transmembrane region" description="Helical" evidence="7">
    <location>
        <begin position="379"/>
        <end position="400"/>
    </location>
</feature>
<feature type="transmembrane region" description="Helical" evidence="7">
    <location>
        <begin position="39"/>
        <end position="56"/>
    </location>
</feature>
<dbReference type="Gene3D" id="3.60.15.10">
    <property type="entry name" value="Ribonuclease Z/Hydroxyacylglutathione hydrolase-like"/>
    <property type="match status" value="2"/>
</dbReference>
<evidence type="ECO:0000313" key="10">
    <source>
        <dbReference type="EMBL" id="GAA5068684.1"/>
    </source>
</evidence>
<accession>A0ABP9L2S5</accession>
<reference evidence="11" key="1">
    <citation type="journal article" date="2019" name="Int. J. Syst. Evol. Microbiol.">
        <title>The Global Catalogue of Microorganisms (GCM) 10K type strain sequencing project: providing services to taxonomists for standard genome sequencing and annotation.</title>
        <authorList>
            <consortium name="The Broad Institute Genomics Platform"/>
            <consortium name="The Broad Institute Genome Sequencing Center for Infectious Disease"/>
            <person name="Wu L."/>
            <person name="Ma J."/>
        </authorList>
    </citation>
    <scope>NUCLEOTIDE SEQUENCE [LARGE SCALE GENOMIC DNA]</scope>
    <source>
        <strain evidence="11">JCM 18298</strain>
    </source>
</reference>
<feature type="domain" description="ComEC/Rec2-related protein" evidence="9">
    <location>
        <begin position="259"/>
        <end position="522"/>
    </location>
</feature>
<feature type="region of interest" description="Disordered" evidence="6">
    <location>
        <begin position="676"/>
        <end position="698"/>
    </location>
</feature>
<dbReference type="EMBL" id="BAABJM010000009">
    <property type="protein sequence ID" value="GAA5068684.1"/>
    <property type="molecule type" value="Genomic_DNA"/>
</dbReference>
<dbReference type="PANTHER" id="PTHR30619:SF1">
    <property type="entry name" value="RECOMBINATION PROTEIN 2"/>
    <property type="match status" value="1"/>
</dbReference>
<evidence type="ECO:0000256" key="7">
    <source>
        <dbReference type="SAM" id="Phobius"/>
    </source>
</evidence>
<dbReference type="PANTHER" id="PTHR30619">
    <property type="entry name" value="DNA INTERNALIZATION/COMPETENCE PROTEIN COMEC/REC2"/>
    <property type="match status" value="1"/>
</dbReference>
<evidence type="ECO:0000256" key="5">
    <source>
        <dbReference type="ARBA" id="ARBA00023136"/>
    </source>
</evidence>
<dbReference type="Pfam" id="PF03772">
    <property type="entry name" value="Competence"/>
    <property type="match status" value="1"/>
</dbReference>
<feature type="transmembrane region" description="Helical" evidence="7">
    <location>
        <begin position="332"/>
        <end position="348"/>
    </location>
</feature>
<feature type="transmembrane region" description="Helical" evidence="7">
    <location>
        <begin position="436"/>
        <end position="465"/>
    </location>
</feature>
<evidence type="ECO:0000256" key="2">
    <source>
        <dbReference type="ARBA" id="ARBA00022475"/>
    </source>
</evidence>
<evidence type="ECO:0000256" key="3">
    <source>
        <dbReference type="ARBA" id="ARBA00022692"/>
    </source>
</evidence>
<evidence type="ECO:0000259" key="8">
    <source>
        <dbReference type="Pfam" id="PF00753"/>
    </source>
</evidence>
<sequence>MSRPGSAVRGPSDPAGELVRPDRASSSAGAESPPLDARLLPAALCCWGVTIVALALGWVAGLLVAGALVVAAIGLWVLLLWSVAHRAERSRAVAVVALAAVVLGIGFALAGAWREHRAQTHPLRAAIGRSLHVVAIPVDDPKPLRGAAFGGEQQWVVRADLREYRLGGATVRAGGEVVILAAGQEWATLSPGHQLDFLARVSAPSRSDLTIVALRATGPPKVIGTLPWWQRAAGSMRASFASAAEHALSPDPAGLLPALVVGDVSHLSDEVRDEFKTSGLQHLCVVSGANFTILLTAVLFVVRALTLGPRVAAALAGATLLMFVIVARPDPSVLRAAAMGAITLLAVVTGRRKQALPALCAAVIGLLALWPALAVSAGFALSAVATGGLILLAPSWADWLRARGWWRTPAEVVAVSAGAFVVTTPLMVALTGQVSLVAIVANVLVAPVVAPITVIGAAGAVLSCLWQPLAEVILRCAAPPMWWVLFVAEHAAGVPGATVAVPGGLGGGLLACLLVVLGIAVLRLPALRRIVLATVLGVVSVLIPVRIWHPGWPPSGWALAVCDVGQGDGLALSLGDGSAVVIDTGQEPKPMRACLDRLHIKHIALLVLTHPHADHIGGLTGALAGRTVSAIGIGAHERPENSGAVVKPVVTHPEPFAIPGGSAAVATLLPAADIRPGWSARSPTERSTPPNSPADDESALTRAEFARYEITDVASNSIEGVRRRNFGKGSPASHGSHRPVLASRWEARVRTDRIGDDVPPAVDPSAAVGPRNPAWEQHRDVVGRSLPVSRSGGSSRASRRASEGHRRKAEFSSAARWPGRSADLVGAGAGRRADRNDDGGREARWPTVCCSTSAHHPRTASVPTSGCARFRWCRSPRSPADYSSAAGGRPQLRAVGTQGDSLSARWPITTTGGGRVRAVDGAGEVAGTAVGGQMRTERRSPGEEGSAGDGWAQVFAVAEQAGVPLVELSAGQVLRFGDVGLNVLAPLPGGPRPVPGDEGEGANARSVVIAADTAAGRVLLTGDIETPTQRALLNAGSPLAADILKLPHHGSRNTAPEFLAAVNPRLVVVSVGADNTFGHPNPGILTSLTDRGATIARTDRSGDILVLGTANDLRLITAGHRDNA</sequence>
<feature type="transmembrane region" description="Helical" evidence="7">
    <location>
        <begin position="93"/>
        <end position="113"/>
    </location>
</feature>
<evidence type="ECO:0000256" key="6">
    <source>
        <dbReference type="SAM" id="MobiDB-lite"/>
    </source>
</evidence>
<dbReference type="Pfam" id="PF00753">
    <property type="entry name" value="Lactamase_B"/>
    <property type="match status" value="1"/>
</dbReference>